<comment type="caution">
    <text evidence="3">The sequence shown here is derived from an EMBL/GenBank/DDBJ whole genome shotgun (WGS) entry which is preliminary data.</text>
</comment>
<evidence type="ECO:0000313" key="3">
    <source>
        <dbReference type="EMBL" id="RMA79152.1"/>
    </source>
</evidence>
<organism evidence="3 4">
    <name type="scientific">Metamycoplasma subdolum</name>
    <dbReference type="NCBI Taxonomy" id="92407"/>
    <lineage>
        <taxon>Bacteria</taxon>
        <taxon>Bacillati</taxon>
        <taxon>Mycoplasmatota</taxon>
        <taxon>Mycoplasmoidales</taxon>
        <taxon>Metamycoplasmataceae</taxon>
        <taxon>Metamycoplasma</taxon>
    </lineage>
</organism>
<reference evidence="3 4" key="1">
    <citation type="submission" date="2018-10" db="EMBL/GenBank/DDBJ databases">
        <title>Genomic Encyclopedia of Archaeal and Bacterial Type Strains, Phase II (KMG-II): from individual species to whole genera.</title>
        <authorList>
            <person name="Goeker M."/>
        </authorList>
    </citation>
    <scope>NUCLEOTIDE SEQUENCE [LARGE SCALE GENOMIC DNA]</scope>
    <source>
        <strain evidence="3 4">ATCC 29870</strain>
    </source>
</reference>
<evidence type="ECO:0000256" key="2">
    <source>
        <dbReference type="SAM" id="SignalP"/>
    </source>
</evidence>
<feature type="chain" id="PRO_5018203181" evidence="2">
    <location>
        <begin position="21"/>
        <end position="1056"/>
    </location>
</feature>
<evidence type="ECO:0000313" key="4">
    <source>
        <dbReference type="Proteomes" id="UP000267246"/>
    </source>
</evidence>
<sequence length="1056" mass="122160">MSKPKFKKLLVLLTLLPVTALPLTSISLKTDKQNNNKNELMNVTRADPAWIERERQRFIKLINDCWWLPSVTKKSFLNIAQKDPRFQENSTSWQVVIVAIQALLNPENKGAGEAYYVAERLRASDSYISGSQKKQIIKRYNTPKIKWPINEIHDLDKKAESTYVKLNNHLQNDLLPFARKFRELDNAMTKINDYYRLDRANVMKTYMYIGTTDENQTAFDSHLITASQYLYDTSDNDTIEASIQLEKTISKAKDNLYKKTVQDDFNELKSLFNEFINNPEYMIYPMNYGLEFTELYNYVKNTTYVTLSNIIEFKKKFFQLFYRYTSRIVLQEAKLDIGGEYYYMNKATKQMFLDKFRNSMAGMNEDKDAGTNYSLEPLLSPYGPLRMLMYLPYTFNKLNVAFKNLKDEMKLYTNYHRTSKPFNESYAWKAANKSLQDAYMKVYTDAQIDRVYDVESKVKAVQDLLAQARKNIENSQEYVNASKIFLENYVKTKTQYFINQNGSLSSSLLNDIKTAKTIEEINIILHKINNSFKLAFAVNPPSASSGIFRHPQYDKILTSKQKEILADKSSNLFDNDNLDVIQSKWQMNLDIIASESEEYYLAFATCENIDKLIKDSSGLKTKLNFLYASAETAGKYNEAIEKGKNLTTVDTTELLQIQNNILDAKSEVNGHEMIRLKFVDAVKNGIWLKPDERNEILTKMGGNPDSWKVDEYWNDDIIYNNIKTTYDLFDLSLKNSFNKFKNVNAKQNETLLNKRPPFINKKVEENLTNMSNMVALYEEALWLEKRMKELNRLRKEYTSITKETVYKYAYPSLRKAYDDAYTASNFTDYKNKDEVDKLITDLETARDNLNGDELELGVEKDKLRAEINASQDLLDNEKTELLQDVDNATDIPQLMAVREKFENKVTANKQTVIDTKALFNSFIDAVNWEETTVTNEWKNVVTTITNIRNLESVKTSLWDTIKASMQTSLVNLVNLNDAQRQVYIAKIPQTLDASSKNFATEYTNAKALDASMLALSEEKANYPTVIATDNYIKADQAKKEAYDQAYANSTFTDAKD</sequence>
<keyword evidence="4" id="KW-1185">Reference proteome</keyword>
<feature type="non-terminal residue" evidence="3">
    <location>
        <position position="1056"/>
    </location>
</feature>
<keyword evidence="2" id="KW-0732">Signal</keyword>
<keyword evidence="1" id="KW-0175">Coiled coil</keyword>
<feature type="signal peptide" evidence="2">
    <location>
        <begin position="1"/>
        <end position="20"/>
    </location>
</feature>
<proteinExistence type="predicted"/>
<dbReference type="EMBL" id="REFI01000003">
    <property type="protein sequence ID" value="RMA79152.1"/>
    <property type="molecule type" value="Genomic_DNA"/>
</dbReference>
<protein>
    <submittedName>
        <fullName evidence="3">Uncharacterized protein</fullName>
    </submittedName>
</protein>
<name>A0A3M0AJ71_9BACT</name>
<dbReference type="AlphaFoldDB" id="A0A3M0AJ71"/>
<dbReference type="Proteomes" id="UP000267246">
    <property type="component" value="Unassembled WGS sequence"/>
</dbReference>
<accession>A0A3M0AJ71</accession>
<gene>
    <name evidence="3" type="ORF">JN00_0006</name>
</gene>
<dbReference type="OrthoDB" id="8592798at2"/>
<feature type="coiled-coil region" evidence="1">
    <location>
        <begin position="760"/>
        <end position="803"/>
    </location>
</feature>
<evidence type="ECO:0000256" key="1">
    <source>
        <dbReference type="SAM" id="Coils"/>
    </source>
</evidence>
<dbReference type="Gene3D" id="1.20.120.1850">
    <property type="entry name" value="Ebh helix bundles repeating unit (S and A modules)"/>
    <property type="match status" value="1"/>
</dbReference>
<dbReference type="RefSeq" id="WP_147437869.1">
    <property type="nucleotide sequence ID" value="NZ_REFI01000003.1"/>
</dbReference>